<protein>
    <submittedName>
        <fullName evidence="1">Uncharacterized protein</fullName>
    </submittedName>
</protein>
<accession>A0AAE1IWV3</accession>
<reference evidence="1" key="1">
    <citation type="submission" date="2023-10" db="EMBL/GenBank/DDBJ databases">
        <title>Chromosome-level genome of the transformable northern wattle, Acacia crassicarpa.</title>
        <authorList>
            <person name="Massaro I."/>
            <person name="Sinha N.R."/>
            <person name="Poethig S."/>
            <person name="Leichty A.R."/>
        </authorList>
    </citation>
    <scope>NUCLEOTIDE SEQUENCE</scope>
    <source>
        <strain evidence="1">Acra3RX</strain>
        <tissue evidence="1">Leaf</tissue>
    </source>
</reference>
<gene>
    <name evidence="1" type="ORF">QN277_005677</name>
</gene>
<keyword evidence="2" id="KW-1185">Reference proteome</keyword>
<comment type="caution">
    <text evidence="1">The sequence shown here is derived from an EMBL/GenBank/DDBJ whole genome shotgun (WGS) entry which is preliminary data.</text>
</comment>
<name>A0AAE1IWV3_9FABA</name>
<dbReference type="EMBL" id="JAWXYG010000011">
    <property type="protein sequence ID" value="KAK4259335.1"/>
    <property type="molecule type" value="Genomic_DNA"/>
</dbReference>
<proteinExistence type="predicted"/>
<organism evidence="1 2">
    <name type="scientific">Acacia crassicarpa</name>
    <name type="common">northern wattle</name>
    <dbReference type="NCBI Taxonomy" id="499986"/>
    <lineage>
        <taxon>Eukaryota</taxon>
        <taxon>Viridiplantae</taxon>
        <taxon>Streptophyta</taxon>
        <taxon>Embryophyta</taxon>
        <taxon>Tracheophyta</taxon>
        <taxon>Spermatophyta</taxon>
        <taxon>Magnoliopsida</taxon>
        <taxon>eudicotyledons</taxon>
        <taxon>Gunneridae</taxon>
        <taxon>Pentapetalae</taxon>
        <taxon>rosids</taxon>
        <taxon>fabids</taxon>
        <taxon>Fabales</taxon>
        <taxon>Fabaceae</taxon>
        <taxon>Caesalpinioideae</taxon>
        <taxon>mimosoid clade</taxon>
        <taxon>Acacieae</taxon>
        <taxon>Acacia</taxon>
    </lineage>
</organism>
<sequence>MSNGADVDKDGDEIFIPPLNFAMVDNGIFRLGFPDSANLGSMPSRSSP</sequence>
<evidence type="ECO:0000313" key="2">
    <source>
        <dbReference type="Proteomes" id="UP001293593"/>
    </source>
</evidence>
<dbReference type="AlphaFoldDB" id="A0AAE1IWV3"/>
<dbReference type="Proteomes" id="UP001293593">
    <property type="component" value="Unassembled WGS sequence"/>
</dbReference>
<evidence type="ECO:0000313" key="1">
    <source>
        <dbReference type="EMBL" id="KAK4259335.1"/>
    </source>
</evidence>